<keyword evidence="3" id="KW-1185">Reference proteome</keyword>
<reference evidence="2 3" key="1">
    <citation type="submission" date="2024-09" db="EMBL/GenBank/DDBJ databases">
        <title>Rethinking Asexuality: The Enigmatic Case of Functional Sexual Genes in Lepraria (Stereocaulaceae).</title>
        <authorList>
            <person name="Doellman M."/>
            <person name="Sun Y."/>
            <person name="Barcenas-Pena A."/>
            <person name="Lumbsch H.T."/>
            <person name="Grewe F."/>
        </authorList>
    </citation>
    <scope>NUCLEOTIDE SEQUENCE [LARGE SCALE GENOMIC DNA]</scope>
    <source>
        <strain evidence="2 3">Grewe 0041</strain>
    </source>
</reference>
<evidence type="ECO:0000313" key="3">
    <source>
        <dbReference type="Proteomes" id="UP001590951"/>
    </source>
</evidence>
<accession>A0ABR4BE85</accession>
<dbReference type="EMBL" id="JBHFEH010000009">
    <property type="protein sequence ID" value="KAL2056050.1"/>
    <property type="molecule type" value="Genomic_DNA"/>
</dbReference>
<evidence type="ECO:0000256" key="1">
    <source>
        <dbReference type="SAM" id="MobiDB-lite"/>
    </source>
</evidence>
<gene>
    <name evidence="2" type="ORF">ABVK25_003692</name>
</gene>
<name>A0ABR4BE85_9LECA</name>
<comment type="caution">
    <text evidence="2">The sequence shown here is derived from an EMBL/GenBank/DDBJ whole genome shotgun (WGS) entry which is preliminary data.</text>
</comment>
<sequence length="243" mass="27189">MLQKNTYSDHFRIDIFAEGPEPLRIDHFLEIARRLTNSISVERAGPLGKQLLTSPIGNFPFDDQSKEAINEISSFLESVADEFLTLECARSSTIDICFTDARDTEQIRPVLQKAKAGVVKRKAQSLLRGYKTESASVSPQSWRMAESKSSSHWTSLLSGIFEHNKPDLNYGSSSVLISSERGEGEGSGGNGGINFIKILMEIEVTREMNSQYSRSVSIFEREGSRFRQQTKNGCHSDTRSKRS</sequence>
<protein>
    <submittedName>
        <fullName evidence="2">Uncharacterized protein</fullName>
    </submittedName>
</protein>
<feature type="region of interest" description="Disordered" evidence="1">
    <location>
        <begin position="223"/>
        <end position="243"/>
    </location>
</feature>
<proteinExistence type="predicted"/>
<dbReference type="Proteomes" id="UP001590951">
    <property type="component" value="Unassembled WGS sequence"/>
</dbReference>
<evidence type="ECO:0000313" key="2">
    <source>
        <dbReference type="EMBL" id="KAL2056050.1"/>
    </source>
</evidence>
<feature type="compositionally biased region" description="Basic and acidic residues" evidence="1">
    <location>
        <begin position="234"/>
        <end position="243"/>
    </location>
</feature>
<organism evidence="2 3">
    <name type="scientific">Lepraria finkii</name>
    <dbReference type="NCBI Taxonomy" id="1340010"/>
    <lineage>
        <taxon>Eukaryota</taxon>
        <taxon>Fungi</taxon>
        <taxon>Dikarya</taxon>
        <taxon>Ascomycota</taxon>
        <taxon>Pezizomycotina</taxon>
        <taxon>Lecanoromycetes</taxon>
        <taxon>OSLEUM clade</taxon>
        <taxon>Lecanoromycetidae</taxon>
        <taxon>Lecanorales</taxon>
        <taxon>Lecanorineae</taxon>
        <taxon>Stereocaulaceae</taxon>
        <taxon>Lepraria</taxon>
    </lineage>
</organism>